<evidence type="ECO:0000313" key="5">
    <source>
        <dbReference type="EMBL" id="MBB6470206.1"/>
    </source>
</evidence>
<sequence length="376" mass="41824">MIAISSIGRMGVCVVVSSIFTDMQQTGANGSKIQTLNYSASGATDSDRFTYWQELLASLFRVTRPFHRRKHSFFASLTVYHLGLALVLHGKSDAVRYSRSDARTVRDDLDHLFIHVCSEGGGHLRRSGENRRLNHLDVGIIDLSSPLDFVAYASESVSLVLPRSLLSPSTGELDRQHGRILLRDTPVGGLLGQHIMTLCQTAPRLWLHEAVALARVTANLADTCLAIGAVSQPMPAMASHRSLVRSIRGYVEERLHQPELTPDELAAAFRISRSQLYRLFEASGGVRHYISRRRLRRALLDICSPALRHRRIGDIAYDLGFRNEAHFSRIFHEAFGKSPRAARAAGRHGDAEWHTIASPAPGSNQLEHWLKELMVG</sequence>
<dbReference type="RefSeq" id="WP_184774213.1">
    <property type="nucleotide sequence ID" value="NZ_JACHGI010000024.1"/>
</dbReference>
<dbReference type="AlphaFoldDB" id="A0A8E1WJI1"/>
<organism evidence="5 6">
    <name type="scientific">Aminobacter carboxidus</name>
    <dbReference type="NCBI Taxonomy" id="376165"/>
    <lineage>
        <taxon>Bacteria</taxon>
        <taxon>Pseudomonadati</taxon>
        <taxon>Pseudomonadota</taxon>
        <taxon>Alphaproteobacteria</taxon>
        <taxon>Hyphomicrobiales</taxon>
        <taxon>Phyllobacteriaceae</taxon>
        <taxon>Aminobacter</taxon>
    </lineage>
</organism>
<dbReference type="InterPro" id="IPR020449">
    <property type="entry name" value="Tscrpt_reg_AraC-type_HTH"/>
</dbReference>
<dbReference type="SUPFAM" id="SSF46689">
    <property type="entry name" value="Homeodomain-like"/>
    <property type="match status" value="1"/>
</dbReference>
<dbReference type="InterPro" id="IPR050204">
    <property type="entry name" value="AraC_XylS_family_regulators"/>
</dbReference>
<proteinExistence type="predicted"/>
<dbReference type="Pfam" id="PF12833">
    <property type="entry name" value="HTH_18"/>
    <property type="match status" value="1"/>
</dbReference>
<name>A0A8E1WJI1_9HYPH</name>
<evidence type="ECO:0000313" key="6">
    <source>
        <dbReference type="Proteomes" id="UP000532373"/>
    </source>
</evidence>
<dbReference type="GO" id="GO:0043565">
    <property type="term" value="F:sequence-specific DNA binding"/>
    <property type="evidence" value="ECO:0007669"/>
    <property type="project" value="InterPro"/>
</dbReference>
<dbReference type="SMART" id="SM00342">
    <property type="entry name" value="HTH_ARAC"/>
    <property type="match status" value="1"/>
</dbReference>
<keyword evidence="2 5" id="KW-0238">DNA-binding</keyword>
<dbReference type="Gene3D" id="1.10.10.60">
    <property type="entry name" value="Homeodomain-like"/>
    <property type="match status" value="1"/>
</dbReference>
<dbReference type="PANTHER" id="PTHR46796:SF6">
    <property type="entry name" value="ARAC SUBFAMILY"/>
    <property type="match status" value="1"/>
</dbReference>
<accession>A0A8E1WJI1</accession>
<protein>
    <submittedName>
        <fullName evidence="5">AraC-like DNA-binding protein</fullName>
    </submittedName>
</protein>
<dbReference type="EMBL" id="JACHGI010000024">
    <property type="protein sequence ID" value="MBB6470206.1"/>
    <property type="molecule type" value="Genomic_DNA"/>
</dbReference>
<evidence type="ECO:0000256" key="3">
    <source>
        <dbReference type="ARBA" id="ARBA00023163"/>
    </source>
</evidence>
<dbReference type="InterPro" id="IPR018060">
    <property type="entry name" value="HTH_AraC"/>
</dbReference>
<dbReference type="PROSITE" id="PS01124">
    <property type="entry name" value="HTH_ARAC_FAMILY_2"/>
    <property type="match status" value="1"/>
</dbReference>
<evidence type="ECO:0000259" key="4">
    <source>
        <dbReference type="PROSITE" id="PS01124"/>
    </source>
</evidence>
<reference evidence="5 6" key="1">
    <citation type="submission" date="2020-08" db="EMBL/GenBank/DDBJ databases">
        <title>Genomic Encyclopedia of Type Strains, Phase IV (KMG-IV): sequencing the most valuable type-strain genomes for metagenomic binning, comparative biology and taxonomic classification.</title>
        <authorList>
            <person name="Goeker M."/>
        </authorList>
    </citation>
    <scope>NUCLEOTIDE SEQUENCE [LARGE SCALE GENOMIC DNA]</scope>
    <source>
        <strain evidence="5 6">DSM 17454</strain>
    </source>
</reference>
<gene>
    <name evidence="5" type="ORF">HNQ96_006100</name>
</gene>
<comment type="caution">
    <text evidence="5">The sequence shown here is derived from an EMBL/GenBank/DDBJ whole genome shotgun (WGS) entry which is preliminary data.</text>
</comment>
<dbReference type="InterPro" id="IPR009057">
    <property type="entry name" value="Homeodomain-like_sf"/>
</dbReference>
<feature type="domain" description="HTH araC/xylS-type" evidence="4">
    <location>
        <begin position="245"/>
        <end position="345"/>
    </location>
</feature>
<dbReference type="GO" id="GO:0003700">
    <property type="term" value="F:DNA-binding transcription factor activity"/>
    <property type="evidence" value="ECO:0007669"/>
    <property type="project" value="InterPro"/>
</dbReference>
<dbReference type="PANTHER" id="PTHR46796">
    <property type="entry name" value="HTH-TYPE TRANSCRIPTIONAL ACTIVATOR RHAS-RELATED"/>
    <property type="match status" value="1"/>
</dbReference>
<dbReference type="Proteomes" id="UP000532373">
    <property type="component" value="Unassembled WGS sequence"/>
</dbReference>
<dbReference type="PRINTS" id="PR00032">
    <property type="entry name" value="HTHARAC"/>
</dbReference>
<keyword evidence="1" id="KW-0805">Transcription regulation</keyword>
<evidence type="ECO:0000256" key="2">
    <source>
        <dbReference type="ARBA" id="ARBA00023125"/>
    </source>
</evidence>
<keyword evidence="3" id="KW-0804">Transcription</keyword>
<evidence type="ECO:0000256" key="1">
    <source>
        <dbReference type="ARBA" id="ARBA00023015"/>
    </source>
</evidence>